<sequence>MAVAVVVVLIAVPLTTGTITVARDRSLAADARSVAEQWAAVGMWQIATVEARNGVLVTGVLGLPPHPAPHGAARRARP</sequence>
<keyword evidence="2" id="KW-1185">Reference proteome</keyword>
<proteinExistence type="predicted"/>
<reference evidence="1 2" key="1">
    <citation type="submission" date="2022-10" db="EMBL/GenBank/DDBJ databases">
        <authorList>
            <person name="Xie J."/>
            <person name="Shen N."/>
        </authorList>
    </citation>
    <scope>NUCLEOTIDE SEQUENCE [LARGE SCALE GENOMIC DNA]</scope>
    <source>
        <strain evidence="1 2">DSM 41681</strain>
    </source>
</reference>
<accession>A0ABU6C2C2</accession>
<name>A0ABU6C2C2_9ACTN</name>
<evidence type="ECO:0000313" key="2">
    <source>
        <dbReference type="Proteomes" id="UP001352223"/>
    </source>
</evidence>
<evidence type="ECO:0008006" key="3">
    <source>
        <dbReference type="Google" id="ProtNLM"/>
    </source>
</evidence>
<evidence type="ECO:0000313" key="1">
    <source>
        <dbReference type="EMBL" id="MEB3958848.1"/>
    </source>
</evidence>
<protein>
    <recommendedName>
        <fullName evidence="3">Flp pilus-assembly TadG-like N-terminal domain-containing protein</fullName>
    </recommendedName>
</protein>
<dbReference type="EMBL" id="JAOZYB010000001">
    <property type="protein sequence ID" value="MEB3958848.1"/>
    <property type="molecule type" value="Genomic_DNA"/>
</dbReference>
<organism evidence="1 2">
    <name type="scientific">Streptomyces kunmingensis</name>
    <dbReference type="NCBI Taxonomy" id="68225"/>
    <lineage>
        <taxon>Bacteria</taxon>
        <taxon>Bacillati</taxon>
        <taxon>Actinomycetota</taxon>
        <taxon>Actinomycetes</taxon>
        <taxon>Kitasatosporales</taxon>
        <taxon>Streptomycetaceae</taxon>
        <taxon>Streptomyces</taxon>
    </lineage>
</organism>
<dbReference type="Proteomes" id="UP001352223">
    <property type="component" value="Unassembled WGS sequence"/>
</dbReference>
<gene>
    <name evidence="1" type="ORF">OKJ48_01030</name>
</gene>
<comment type="caution">
    <text evidence="1">The sequence shown here is derived from an EMBL/GenBank/DDBJ whole genome shotgun (WGS) entry which is preliminary data.</text>
</comment>
<dbReference type="RefSeq" id="WP_324765830.1">
    <property type="nucleotide sequence ID" value="NZ_BAAATS010000022.1"/>
</dbReference>